<accession>A0A6J4V3K6</accession>
<evidence type="ECO:0008006" key="2">
    <source>
        <dbReference type="Google" id="ProtNLM"/>
    </source>
</evidence>
<reference evidence="1" key="1">
    <citation type="submission" date="2020-02" db="EMBL/GenBank/DDBJ databases">
        <authorList>
            <person name="Meier V. D."/>
        </authorList>
    </citation>
    <scope>NUCLEOTIDE SEQUENCE</scope>
    <source>
        <strain evidence="1">AVDCRST_MAG81</strain>
    </source>
</reference>
<dbReference type="InterPro" id="IPR049578">
    <property type="entry name" value="CAXIP1-like_GIY-YIG_dom"/>
</dbReference>
<evidence type="ECO:0000313" key="1">
    <source>
        <dbReference type="EMBL" id="CAA9567086.1"/>
    </source>
</evidence>
<dbReference type="AlphaFoldDB" id="A0A6J4V3K6"/>
<gene>
    <name evidence="1" type="ORF">AVDCRST_MAG81-1331</name>
</gene>
<proteinExistence type="predicted"/>
<dbReference type="CDD" id="cd10450">
    <property type="entry name" value="GIY-YIG_AtGrxS16_like"/>
    <property type="match status" value="1"/>
</dbReference>
<sequence>MPTEPEIVSLESLEYIPYLNSEGYLPKQFEGKVGVYAIFDRDQTLQFIGYSRDIYLSLKQHLVRQPQRCYWLKVKTIDRPNRTALEAIQNAWINENNSTPPGNIAETSSGMVRWDQAIDVKAAMTLEEKSQYTNSETDEQTQHKVLRNAARRIEAEILAELESRQVQEVIRFNPKLKDSGLLDLK</sequence>
<organism evidence="1">
    <name type="scientific">uncultured Synechococcales cyanobacterium</name>
    <dbReference type="NCBI Taxonomy" id="1936017"/>
    <lineage>
        <taxon>Bacteria</taxon>
        <taxon>Bacillati</taxon>
        <taxon>Cyanobacteriota</taxon>
        <taxon>Cyanophyceae</taxon>
        <taxon>Synechococcales</taxon>
        <taxon>environmental samples</taxon>
    </lineage>
</organism>
<dbReference type="EMBL" id="CADCWO010000069">
    <property type="protein sequence ID" value="CAA9567086.1"/>
    <property type="molecule type" value="Genomic_DNA"/>
</dbReference>
<name>A0A6J4V3K6_9CYAN</name>
<protein>
    <recommendedName>
        <fullName evidence="2">GIY-YIG domain-containing protein</fullName>
    </recommendedName>
</protein>